<dbReference type="PATRIC" id="fig|997877.3.peg.3134"/>
<evidence type="ECO:0000256" key="1">
    <source>
        <dbReference type="SAM" id="Coils"/>
    </source>
</evidence>
<dbReference type="RefSeq" id="WP_007855206.1">
    <property type="nucleotide sequence ID" value="NZ_CP011531.1"/>
</dbReference>
<dbReference type="PROSITE" id="PS51257">
    <property type="entry name" value="PROKAR_LIPOPROTEIN"/>
    <property type="match status" value="1"/>
</dbReference>
<evidence type="ECO:0000313" key="3">
    <source>
        <dbReference type="EMBL" id="EIY36143.1"/>
    </source>
</evidence>
<accession>I9R2J5</accession>
<keyword evidence="1" id="KW-0175">Coiled coil</keyword>
<dbReference type="AlphaFoldDB" id="I9R2J5"/>
<evidence type="ECO:0000313" key="4">
    <source>
        <dbReference type="Proteomes" id="UP000004019"/>
    </source>
</evidence>
<reference evidence="3 4" key="1">
    <citation type="submission" date="2012-02" db="EMBL/GenBank/DDBJ databases">
        <title>The Genome Sequence of Bacteroides dorei CL03T12C01.</title>
        <authorList>
            <consortium name="The Broad Institute Genome Sequencing Platform"/>
            <person name="Earl A."/>
            <person name="Ward D."/>
            <person name="Feldgarden M."/>
            <person name="Gevers D."/>
            <person name="Zitomersky N.L."/>
            <person name="Coyne M.J."/>
            <person name="Comstock L.E."/>
            <person name="Young S.K."/>
            <person name="Zeng Q."/>
            <person name="Gargeya S."/>
            <person name="Fitzgerald M."/>
            <person name="Haas B."/>
            <person name="Abouelleil A."/>
            <person name="Alvarado L."/>
            <person name="Arachchi H.M."/>
            <person name="Berlin A."/>
            <person name="Chapman S.B."/>
            <person name="Gearin G."/>
            <person name="Goldberg J."/>
            <person name="Griggs A."/>
            <person name="Gujja S."/>
            <person name="Hansen M."/>
            <person name="Heiman D."/>
            <person name="Howarth C."/>
            <person name="Larimer J."/>
            <person name="Lui A."/>
            <person name="MacDonald P.J.P."/>
            <person name="McCowen C."/>
            <person name="Montmayeur A."/>
            <person name="Murphy C."/>
            <person name="Neiman D."/>
            <person name="Pearson M."/>
            <person name="Priest M."/>
            <person name="Roberts A."/>
            <person name="Saif S."/>
            <person name="Shea T."/>
            <person name="Sisk P."/>
            <person name="Stolte C."/>
            <person name="Sykes S."/>
            <person name="Wortman J."/>
            <person name="Nusbaum C."/>
            <person name="Birren B."/>
        </authorList>
    </citation>
    <scope>NUCLEOTIDE SEQUENCE [LARGE SCALE GENOMIC DNA]</scope>
    <source>
        <strain evidence="3 4">CL03T12C01</strain>
    </source>
</reference>
<keyword evidence="2" id="KW-0732">Signal</keyword>
<dbReference type="HOGENOM" id="CLU_335152_0_0_10"/>
<comment type="caution">
    <text evidence="3">The sequence shown here is derived from an EMBL/GenBank/DDBJ whole genome shotgun (WGS) entry which is preliminary data.</text>
</comment>
<organism evidence="3 4">
    <name type="scientific">Phocaeicola dorei CL03T12C01</name>
    <dbReference type="NCBI Taxonomy" id="997877"/>
    <lineage>
        <taxon>Bacteria</taxon>
        <taxon>Pseudomonadati</taxon>
        <taxon>Bacteroidota</taxon>
        <taxon>Bacteroidia</taxon>
        <taxon>Bacteroidales</taxon>
        <taxon>Bacteroidaceae</taxon>
        <taxon>Phocaeicola</taxon>
    </lineage>
</organism>
<sequence>MNKKFLSAVLFGALMVSSTGTFVSCKDYDDDIDRIDNTLNDLKSQIAALQTEVANGNWVTSVTPTEGGFTVVFKDGKTYTIVNGKDGEKGDKGEDGKGTEVAVKDGYWYIDGEKTDYLAVTSEDLKEVKVPYISEEDGYWYFYNDKGEAEKSPYKAIGAAYAVNAGGVFTLYMPDANGVMQTIKLPTAASLISGINILDGSTKPTTQDQALSIKYWVHSNASADWAGPRGKIAAKSILYSAKAGDADICFNLDPSNVDATEMSFALINSQDGVAPLELVSPADYKELITRRSATYNNGIFTTGIGEGSKIFTYSNDESDFTSQLLKTSGNVIFALTPNVDGANVRSPYQIKVNTTKNPSATLTHIIITGVDNNANSYDWSSSLSTSGGSATIKVGVEAPVTAKEPYNLYDLYMTVTDAAKDKFGLLIDNEKRTIIATKSPDDLTDATFDLTVKVMDNAGQQYSKVVTVTVNRTMGESAYDKQEKPLTKLTDTFAVPAEPLFTSLAGKANDWKESVDLSKTKFELLQKNSAGDLVAATEGNSSFYGILDVANTVAPNGQANGHVAFLTSDNKIATPATLANIRFSFNIPTATVNAPVKIGKEYYIRLTFKSKEASSVVLNTITVPFELSKPELNSILVKESGVFVDGNNLAHAYMNAVDAKWATGIISSTSRYYIDRAFTNMYENLKKVGDYSFDIVTNDDPSKPSSYYAVTNTVVKTATVQPDYAVRSYVELKNVDDNGDGIKDGYKRDLNVKFTGHYLAVQDDSYKYGETYQFRVMSPILEGEAMAANNVVEVSATGKTKIYREDIWAKTYNNDVKYDIFKNNSSWSRADIATVKFATGNVNVFQMVVDTPTNQVITGGKVTTDSYIEVEGVSENTAKLKVAITDIWNYTLNSSVDIKTTLNTGK</sequence>
<feature type="coiled-coil region" evidence="1">
    <location>
        <begin position="25"/>
        <end position="52"/>
    </location>
</feature>
<feature type="chain" id="PRO_5009962469" evidence="2">
    <location>
        <begin position="24"/>
        <end position="906"/>
    </location>
</feature>
<evidence type="ECO:0000256" key="2">
    <source>
        <dbReference type="SAM" id="SignalP"/>
    </source>
</evidence>
<dbReference type="Proteomes" id="UP000004019">
    <property type="component" value="Unassembled WGS sequence"/>
</dbReference>
<name>I9R2J5_9BACT</name>
<feature type="signal peptide" evidence="2">
    <location>
        <begin position="1"/>
        <end position="23"/>
    </location>
</feature>
<dbReference type="EMBL" id="AGXI01000019">
    <property type="protein sequence ID" value="EIY36143.1"/>
    <property type="molecule type" value="Genomic_DNA"/>
</dbReference>
<proteinExistence type="predicted"/>
<gene>
    <name evidence="3" type="ORF">HMPREF1065_02965</name>
</gene>
<protein>
    <submittedName>
        <fullName evidence="3">Uncharacterized protein</fullName>
    </submittedName>
</protein>